<gene>
    <name evidence="4" type="ORF">BE15_46110</name>
</gene>
<dbReference type="PROSITE" id="PS00061">
    <property type="entry name" value="ADH_SHORT"/>
    <property type="match status" value="1"/>
</dbReference>
<dbReference type="AlphaFoldDB" id="A0A150QRS2"/>
<dbReference type="Proteomes" id="UP000075260">
    <property type="component" value="Unassembled WGS sequence"/>
</dbReference>
<name>A0A150QRS2_SORCE</name>
<reference evidence="4 5" key="1">
    <citation type="submission" date="2014-02" db="EMBL/GenBank/DDBJ databases">
        <title>The small core and large imbalanced accessory genome model reveals a collaborative survival strategy of Sorangium cellulosum strains in nature.</title>
        <authorList>
            <person name="Han K."/>
            <person name="Peng R."/>
            <person name="Blom J."/>
            <person name="Li Y.-Z."/>
        </authorList>
    </citation>
    <scope>NUCLEOTIDE SEQUENCE [LARGE SCALE GENOMIC DNA]</scope>
    <source>
        <strain evidence="4 5">So0008-312</strain>
    </source>
</reference>
<evidence type="ECO:0000313" key="5">
    <source>
        <dbReference type="Proteomes" id="UP000075260"/>
    </source>
</evidence>
<comment type="caution">
    <text evidence="4">The sequence shown here is derived from an EMBL/GenBank/DDBJ whole genome shotgun (WGS) entry which is preliminary data.</text>
</comment>
<dbReference type="InterPro" id="IPR057326">
    <property type="entry name" value="KR_dom"/>
</dbReference>
<dbReference type="Gene3D" id="3.40.50.720">
    <property type="entry name" value="NAD(P)-binding Rossmann-like Domain"/>
    <property type="match status" value="1"/>
</dbReference>
<accession>A0A150QRS2</accession>
<dbReference type="FunFam" id="3.40.50.720:FF:000084">
    <property type="entry name" value="Short-chain dehydrogenase reductase"/>
    <property type="match status" value="1"/>
</dbReference>
<dbReference type="InterPro" id="IPR002347">
    <property type="entry name" value="SDR_fam"/>
</dbReference>
<dbReference type="Pfam" id="PF00106">
    <property type="entry name" value="adh_short"/>
    <property type="match status" value="1"/>
</dbReference>
<dbReference type="GO" id="GO:0032787">
    <property type="term" value="P:monocarboxylic acid metabolic process"/>
    <property type="evidence" value="ECO:0007669"/>
    <property type="project" value="UniProtKB-ARBA"/>
</dbReference>
<dbReference type="InterPro" id="IPR020904">
    <property type="entry name" value="Sc_DH/Rdtase_CS"/>
</dbReference>
<dbReference type="InterPro" id="IPR036291">
    <property type="entry name" value="NAD(P)-bd_dom_sf"/>
</dbReference>
<comment type="similarity">
    <text evidence="1 2">Belongs to the short-chain dehydrogenases/reductases (SDR) family.</text>
</comment>
<dbReference type="EMBL" id="JEMA01000383">
    <property type="protein sequence ID" value="KYF70654.1"/>
    <property type="molecule type" value="Genomic_DNA"/>
</dbReference>
<dbReference type="PRINTS" id="PR00080">
    <property type="entry name" value="SDRFAMILY"/>
</dbReference>
<dbReference type="SMART" id="SM00822">
    <property type="entry name" value="PKS_KR"/>
    <property type="match status" value="1"/>
</dbReference>
<dbReference type="RefSeq" id="WP_061607514.1">
    <property type="nucleotide sequence ID" value="NZ_JEMA01000383.1"/>
</dbReference>
<protein>
    <submittedName>
        <fullName evidence="4">3-hydroxyacyl-CoA dehydrogenase</fullName>
    </submittedName>
</protein>
<dbReference type="InterPro" id="IPR050259">
    <property type="entry name" value="SDR"/>
</dbReference>
<sequence length="253" mass="26266">MSLEGKLALVTGGGRGVGRAIAERLARDGARVAVAGRTQAEIDETAAAVGGVAVRLDVGDREGALAALAALEGQIGPIDVLVNNAGAAESAPFDRTTDAMWDRMFAVNATGPFVLCRALVPKMIARGFGRVVNVASTAGLIGFAYSIAYCASKHAMIGMTRTIALEIARTPVTINCVCPGWVNTRMADEAIARIAEKTGRGEDAARRSLEAMSPQGRMVEPEEVALVVSMLCSDEARSIHGQAISVDGGAVMR</sequence>
<dbReference type="PANTHER" id="PTHR42879:SF2">
    <property type="entry name" value="3-OXOACYL-[ACYL-CARRIER-PROTEIN] REDUCTASE FABG"/>
    <property type="match status" value="1"/>
</dbReference>
<dbReference type="SUPFAM" id="SSF51735">
    <property type="entry name" value="NAD(P)-binding Rossmann-fold domains"/>
    <property type="match status" value="1"/>
</dbReference>
<evidence type="ECO:0000256" key="2">
    <source>
        <dbReference type="RuleBase" id="RU000363"/>
    </source>
</evidence>
<evidence type="ECO:0000313" key="4">
    <source>
        <dbReference type="EMBL" id="KYF70654.1"/>
    </source>
</evidence>
<organism evidence="4 5">
    <name type="scientific">Sorangium cellulosum</name>
    <name type="common">Polyangium cellulosum</name>
    <dbReference type="NCBI Taxonomy" id="56"/>
    <lineage>
        <taxon>Bacteria</taxon>
        <taxon>Pseudomonadati</taxon>
        <taxon>Myxococcota</taxon>
        <taxon>Polyangia</taxon>
        <taxon>Polyangiales</taxon>
        <taxon>Polyangiaceae</taxon>
        <taxon>Sorangium</taxon>
    </lineage>
</organism>
<evidence type="ECO:0000256" key="1">
    <source>
        <dbReference type="ARBA" id="ARBA00006484"/>
    </source>
</evidence>
<dbReference type="OrthoDB" id="5499704at2"/>
<dbReference type="PANTHER" id="PTHR42879">
    <property type="entry name" value="3-OXOACYL-(ACYL-CARRIER-PROTEIN) REDUCTASE"/>
    <property type="match status" value="1"/>
</dbReference>
<proteinExistence type="inferred from homology"/>
<feature type="domain" description="Ketoreductase" evidence="3">
    <location>
        <begin position="6"/>
        <end position="170"/>
    </location>
</feature>
<dbReference type="CDD" id="cd05233">
    <property type="entry name" value="SDR_c"/>
    <property type="match status" value="1"/>
</dbReference>
<dbReference type="PRINTS" id="PR00081">
    <property type="entry name" value="GDHRDH"/>
</dbReference>
<evidence type="ECO:0000259" key="3">
    <source>
        <dbReference type="SMART" id="SM00822"/>
    </source>
</evidence>